<evidence type="ECO:0000259" key="1">
    <source>
        <dbReference type="Pfam" id="PF00144"/>
    </source>
</evidence>
<comment type="caution">
    <text evidence="2">The sequence shown here is derived from an EMBL/GenBank/DDBJ whole genome shotgun (WGS) entry which is preliminary data.</text>
</comment>
<dbReference type="Proteomes" id="UP000746595">
    <property type="component" value="Unassembled WGS sequence"/>
</dbReference>
<evidence type="ECO:0000313" key="2">
    <source>
        <dbReference type="EMBL" id="NKG20990.1"/>
    </source>
</evidence>
<dbReference type="SUPFAM" id="SSF56601">
    <property type="entry name" value="beta-lactamase/transpeptidase-like"/>
    <property type="match status" value="1"/>
</dbReference>
<dbReference type="InterPro" id="IPR001466">
    <property type="entry name" value="Beta-lactam-related"/>
</dbReference>
<feature type="domain" description="Beta-lactamase-related" evidence="1">
    <location>
        <begin position="41"/>
        <end position="286"/>
    </location>
</feature>
<accession>A0ABX1G641</accession>
<dbReference type="InterPro" id="IPR050491">
    <property type="entry name" value="AmpC-like"/>
</dbReference>
<dbReference type="PANTHER" id="PTHR46825">
    <property type="entry name" value="D-ALANYL-D-ALANINE-CARBOXYPEPTIDASE/ENDOPEPTIDASE AMPH"/>
    <property type="match status" value="1"/>
</dbReference>
<dbReference type="EMBL" id="JAAWVT010000004">
    <property type="protein sequence ID" value="NKG20990.1"/>
    <property type="molecule type" value="Genomic_DNA"/>
</dbReference>
<organism evidence="2 3">
    <name type="scientific">Paeniglutamicibacter terrestris</name>
    <dbReference type="NCBI Taxonomy" id="2723403"/>
    <lineage>
        <taxon>Bacteria</taxon>
        <taxon>Bacillati</taxon>
        <taxon>Actinomycetota</taxon>
        <taxon>Actinomycetes</taxon>
        <taxon>Micrococcales</taxon>
        <taxon>Micrococcaceae</taxon>
        <taxon>Paeniglutamicibacter</taxon>
    </lineage>
</organism>
<protein>
    <submittedName>
        <fullName evidence="2">Beta-lactamase family protein</fullName>
    </submittedName>
</protein>
<gene>
    <name evidence="2" type="ORF">HED64_09780</name>
</gene>
<dbReference type="PANTHER" id="PTHR46825:SF7">
    <property type="entry name" value="D-ALANYL-D-ALANINE CARBOXYPEPTIDASE"/>
    <property type="match status" value="1"/>
</dbReference>
<name>A0ABX1G641_9MICC</name>
<sequence>MSSAAAFESLVAQLPAGSAAAWRDPSESGVLRIFGVKDALPVFSLTKMFIAAAILRLMDAGALRVTDKIAKFLPGAPGHGSIKAVLNHTAGLGDYAHTPAYLRAVHEQPDQPWDLRQIASISSTGIPGSFAYSNTGYWLLGALLESLLAEPLHLVLEREVFTPLGMVSTRYPLPETSLSPTGYSTLWAGPAGAAFSTPSDVLRFQAILQSTTGVSGDYLSVAARELLFSCVAVDAQAPWRAPKYAMGIMVDPALRLWGHGGSGPGYQSAAFSSLATGVGASIICPSSGTLNPEAILIKHLGVQERLVVHLEPAHGRRWPLWDPASGREIDPHRLGLDPELIADLRSWAEGWESGHSDQHGWISKKSRLGFEAQRLVLLASLRERAGGYLLVL</sequence>
<reference evidence="2 3" key="1">
    <citation type="submission" date="2020-04" db="EMBL/GenBank/DDBJ databases">
        <title>Paeniglutamicibacter sp. ANT13_2, a novel actinomycete isolated from sediment in Antarctica.</title>
        <authorList>
            <person name="Sakdapetsiri C."/>
            <person name="Pinyakong O."/>
        </authorList>
    </citation>
    <scope>NUCLEOTIDE SEQUENCE [LARGE SCALE GENOMIC DNA]</scope>
    <source>
        <strain evidence="2 3">ANT13_2</strain>
    </source>
</reference>
<dbReference type="Gene3D" id="3.40.710.10">
    <property type="entry name" value="DD-peptidase/beta-lactamase superfamily"/>
    <property type="match status" value="1"/>
</dbReference>
<keyword evidence="3" id="KW-1185">Reference proteome</keyword>
<dbReference type="Pfam" id="PF00144">
    <property type="entry name" value="Beta-lactamase"/>
    <property type="match status" value="1"/>
</dbReference>
<evidence type="ECO:0000313" key="3">
    <source>
        <dbReference type="Proteomes" id="UP000746595"/>
    </source>
</evidence>
<proteinExistence type="predicted"/>
<dbReference type="RefSeq" id="WP_168151826.1">
    <property type="nucleotide sequence ID" value="NZ_JAAWVT010000004.1"/>
</dbReference>
<dbReference type="InterPro" id="IPR012338">
    <property type="entry name" value="Beta-lactam/transpept-like"/>
</dbReference>